<evidence type="ECO:0000256" key="6">
    <source>
        <dbReference type="ARBA" id="ARBA00022679"/>
    </source>
</evidence>
<dbReference type="PRINTS" id="PR00344">
    <property type="entry name" value="BCTRLSENSOR"/>
</dbReference>
<evidence type="ECO:0000256" key="15">
    <source>
        <dbReference type="SAM" id="Phobius"/>
    </source>
</evidence>
<keyword evidence="6" id="KW-0808">Transferase</keyword>
<evidence type="ECO:0000256" key="8">
    <source>
        <dbReference type="ARBA" id="ARBA00022741"/>
    </source>
</evidence>
<evidence type="ECO:0000256" key="9">
    <source>
        <dbReference type="ARBA" id="ARBA00022777"/>
    </source>
</evidence>
<dbReference type="Pfam" id="PF02518">
    <property type="entry name" value="HATPase_c"/>
    <property type="match status" value="1"/>
</dbReference>
<dbReference type="InterPro" id="IPR036097">
    <property type="entry name" value="HisK_dim/P_sf"/>
</dbReference>
<dbReference type="InterPro" id="IPR047669">
    <property type="entry name" value="MtrAB_MtrB"/>
</dbReference>
<dbReference type="InterPro" id="IPR003594">
    <property type="entry name" value="HATPase_dom"/>
</dbReference>
<evidence type="ECO:0000256" key="13">
    <source>
        <dbReference type="ARBA" id="ARBA00023136"/>
    </source>
</evidence>
<dbReference type="InterPro" id="IPR036890">
    <property type="entry name" value="HATPase_C_sf"/>
</dbReference>
<evidence type="ECO:0000256" key="7">
    <source>
        <dbReference type="ARBA" id="ARBA00022692"/>
    </source>
</evidence>
<evidence type="ECO:0000256" key="3">
    <source>
        <dbReference type="ARBA" id="ARBA00012438"/>
    </source>
</evidence>
<keyword evidence="5" id="KW-0597">Phosphoprotein</keyword>
<dbReference type="SMART" id="SM00387">
    <property type="entry name" value="HATPase_c"/>
    <property type="match status" value="1"/>
</dbReference>
<evidence type="ECO:0000259" key="16">
    <source>
        <dbReference type="PROSITE" id="PS50109"/>
    </source>
</evidence>
<dbReference type="InterPro" id="IPR005467">
    <property type="entry name" value="His_kinase_dom"/>
</dbReference>
<evidence type="ECO:0000313" key="19">
    <source>
        <dbReference type="Proteomes" id="UP001164965"/>
    </source>
</evidence>
<dbReference type="PANTHER" id="PTHR43547">
    <property type="entry name" value="TWO-COMPONENT HISTIDINE KINASE"/>
    <property type="match status" value="1"/>
</dbReference>
<evidence type="ECO:0000256" key="5">
    <source>
        <dbReference type="ARBA" id="ARBA00022553"/>
    </source>
</evidence>
<evidence type="ECO:0000259" key="17">
    <source>
        <dbReference type="PROSITE" id="PS50885"/>
    </source>
</evidence>
<dbReference type="PROSITE" id="PS50109">
    <property type="entry name" value="HIS_KIN"/>
    <property type="match status" value="1"/>
</dbReference>
<dbReference type="CDD" id="cd00075">
    <property type="entry name" value="HATPase"/>
    <property type="match status" value="1"/>
</dbReference>
<keyword evidence="11 15" id="KW-1133">Transmembrane helix</keyword>
<reference evidence="18" key="1">
    <citation type="submission" date="2022-10" db="EMBL/GenBank/DDBJ databases">
        <title>Rhodococcus sp.75.</title>
        <authorList>
            <person name="Sun M."/>
        </authorList>
    </citation>
    <scope>NUCLEOTIDE SEQUENCE</scope>
    <source>
        <strain evidence="18">75</strain>
    </source>
</reference>
<dbReference type="Gene3D" id="3.30.565.10">
    <property type="entry name" value="Histidine kinase-like ATPase, C-terminal domain"/>
    <property type="match status" value="1"/>
</dbReference>
<evidence type="ECO:0000256" key="10">
    <source>
        <dbReference type="ARBA" id="ARBA00022840"/>
    </source>
</evidence>
<dbReference type="Gene3D" id="6.10.340.10">
    <property type="match status" value="1"/>
</dbReference>
<comment type="catalytic activity">
    <reaction evidence="1">
        <text>ATP + protein L-histidine = ADP + protein N-phospho-L-histidine.</text>
        <dbReference type="EC" id="2.7.13.3"/>
    </reaction>
</comment>
<evidence type="ECO:0000256" key="11">
    <source>
        <dbReference type="ARBA" id="ARBA00022989"/>
    </source>
</evidence>
<evidence type="ECO:0000256" key="1">
    <source>
        <dbReference type="ARBA" id="ARBA00000085"/>
    </source>
</evidence>
<dbReference type="SMART" id="SM00304">
    <property type="entry name" value="HAMP"/>
    <property type="match status" value="1"/>
</dbReference>
<dbReference type="Gene3D" id="1.10.287.130">
    <property type="match status" value="1"/>
</dbReference>
<keyword evidence="8" id="KW-0547">Nucleotide-binding</keyword>
<keyword evidence="19" id="KW-1185">Reference proteome</keyword>
<feature type="domain" description="Histidine kinase" evidence="16">
    <location>
        <begin position="277"/>
        <end position="494"/>
    </location>
</feature>
<evidence type="ECO:0000256" key="2">
    <source>
        <dbReference type="ARBA" id="ARBA00004651"/>
    </source>
</evidence>
<sequence>MATRWRRSLQLRVVVSTLVLSTVVVLVLGLVLLSQITDRLLESKITAATDEIERARSTVQSELAGADESFNLLSRLNLARARLSNPTVSASDSTGGSAGAFDSVLIVPGDGLRADLPSGPVQDVPADLREYVQRGQLTYQYTTVSRAGAGTVPALVVGTTAASDVRNLELYLVFPLGGEQQTVGLLRGILGLGGAVLLLLLAAIAGIVSRAVVLPVRAAVVVAERFADGHLDDRMAVRGEDDVARLGEAFNDMAESLAEQIAQLEEFGTLQRRFTSDVSHELRTPLTTVRMAADLLYAGREDMDAARSRSAELLVAELDRFESLLADLLEISRHDAGMAELADEPIDVSSCVRSALATVGHLAEATSTEVVLDLPEQPVVAEIDARRVERVLRNLLANAMDHGEHHPVLLRVRASDDAVAVLVVDSGVGLKPGEAELVFHRFWRADPSRVRRSGGTGLGLSISLEDAHLHGGWLQAWGEPGRGARFLLTLPLVQGAALTHSPLALVPTGRGQGAGDLPAGADVARSVLVVPS</sequence>
<dbReference type="InterPro" id="IPR003661">
    <property type="entry name" value="HisK_dim/P_dom"/>
</dbReference>
<dbReference type="Pfam" id="PF00512">
    <property type="entry name" value="HisKA"/>
    <property type="match status" value="1"/>
</dbReference>
<evidence type="ECO:0000256" key="14">
    <source>
        <dbReference type="ARBA" id="ARBA00035305"/>
    </source>
</evidence>
<evidence type="ECO:0000256" key="12">
    <source>
        <dbReference type="ARBA" id="ARBA00023012"/>
    </source>
</evidence>
<evidence type="ECO:0000256" key="4">
    <source>
        <dbReference type="ARBA" id="ARBA00022475"/>
    </source>
</evidence>
<dbReference type="SUPFAM" id="SSF47384">
    <property type="entry name" value="Homodimeric domain of signal transducing histidine kinase"/>
    <property type="match status" value="1"/>
</dbReference>
<dbReference type="GO" id="GO:0016301">
    <property type="term" value="F:kinase activity"/>
    <property type="evidence" value="ECO:0007669"/>
    <property type="project" value="UniProtKB-KW"/>
</dbReference>
<dbReference type="PANTHER" id="PTHR43547:SF2">
    <property type="entry name" value="HYBRID SIGNAL TRANSDUCTION HISTIDINE KINASE C"/>
    <property type="match status" value="1"/>
</dbReference>
<feature type="transmembrane region" description="Helical" evidence="15">
    <location>
        <begin position="13"/>
        <end position="33"/>
    </location>
</feature>
<dbReference type="EMBL" id="CP110615">
    <property type="protein sequence ID" value="UZJ26497.1"/>
    <property type="molecule type" value="Genomic_DNA"/>
</dbReference>
<dbReference type="InterPro" id="IPR004358">
    <property type="entry name" value="Sig_transdc_His_kin-like_C"/>
</dbReference>
<dbReference type="CDD" id="cd00082">
    <property type="entry name" value="HisKA"/>
    <property type="match status" value="1"/>
</dbReference>
<proteinExistence type="predicted"/>
<organism evidence="18 19">
    <name type="scientific">Rhodococcus antarcticus</name>
    <dbReference type="NCBI Taxonomy" id="2987751"/>
    <lineage>
        <taxon>Bacteria</taxon>
        <taxon>Bacillati</taxon>
        <taxon>Actinomycetota</taxon>
        <taxon>Actinomycetes</taxon>
        <taxon>Mycobacteriales</taxon>
        <taxon>Nocardiaceae</taxon>
        <taxon>Rhodococcus</taxon>
    </lineage>
</organism>
<comment type="subcellular location">
    <subcellularLocation>
        <location evidence="2">Cell membrane</location>
        <topology evidence="2">Multi-pass membrane protein</topology>
    </subcellularLocation>
</comment>
<dbReference type="Proteomes" id="UP001164965">
    <property type="component" value="Chromosome"/>
</dbReference>
<protein>
    <recommendedName>
        <fullName evidence="14">Sensor histidine kinase MtrB</fullName>
        <ecNumber evidence="3">2.7.13.3</ecNumber>
    </recommendedName>
</protein>
<keyword evidence="13 15" id="KW-0472">Membrane</keyword>
<gene>
    <name evidence="18" type="primary">mtrB</name>
    <name evidence="18" type="ORF">RHODO2019_03570</name>
</gene>
<dbReference type="NCBIfam" id="NF040691">
    <property type="entry name" value="MtrAB_MtrB"/>
    <property type="match status" value="1"/>
</dbReference>
<dbReference type="Pfam" id="PF00672">
    <property type="entry name" value="HAMP"/>
    <property type="match status" value="1"/>
</dbReference>
<dbReference type="SMART" id="SM00388">
    <property type="entry name" value="HisKA"/>
    <property type="match status" value="1"/>
</dbReference>
<keyword evidence="7 15" id="KW-0812">Transmembrane</keyword>
<name>A0ABY6P498_9NOCA</name>
<dbReference type="EC" id="2.7.13.3" evidence="3"/>
<dbReference type="SUPFAM" id="SSF55874">
    <property type="entry name" value="ATPase domain of HSP90 chaperone/DNA topoisomerase II/histidine kinase"/>
    <property type="match status" value="1"/>
</dbReference>
<dbReference type="CDD" id="cd06225">
    <property type="entry name" value="HAMP"/>
    <property type="match status" value="1"/>
</dbReference>
<evidence type="ECO:0000313" key="18">
    <source>
        <dbReference type="EMBL" id="UZJ26497.1"/>
    </source>
</evidence>
<dbReference type="SUPFAM" id="SSF158472">
    <property type="entry name" value="HAMP domain-like"/>
    <property type="match status" value="1"/>
</dbReference>
<keyword evidence="9 18" id="KW-0418">Kinase</keyword>
<dbReference type="PROSITE" id="PS50885">
    <property type="entry name" value="HAMP"/>
    <property type="match status" value="1"/>
</dbReference>
<feature type="domain" description="HAMP" evidence="17">
    <location>
        <begin position="210"/>
        <end position="262"/>
    </location>
</feature>
<keyword evidence="12" id="KW-0902">Two-component regulatory system</keyword>
<accession>A0ABY6P498</accession>
<keyword evidence="4" id="KW-1003">Cell membrane</keyword>
<keyword evidence="10" id="KW-0067">ATP-binding</keyword>
<dbReference type="InterPro" id="IPR003660">
    <property type="entry name" value="HAMP_dom"/>
</dbReference>